<dbReference type="Proteomes" id="UP000742098">
    <property type="component" value="Unassembled WGS sequence"/>
</dbReference>
<dbReference type="Proteomes" id="UP000283589">
    <property type="component" value="Unassembled WGS sequence"/>
</dbReference>
<evidence type="ECO:0000313" key="2">
    <source>
        <dbReference type="EMBL" id="RGV30829.1"/>
    </source>
</evidence>
<dbReference type="EMBL" id="QSCR01000006">
    <property type="protein sequence ID" value="RGY19527.1"/>
    <property type="molecule type" value="Genomic_DNA"/>
</dbReference>
<dbReference type="EMBL" id="QRZA01000048">
    <property type="protein sequence ID" value="RGV30829.1"/>
    <property type="molecule type" value="Genomic_DNA"/>
</dbReference>
<dbReference type="PROSITE" id="PS51257">
    <property type="entry name" value="PROKAR_LIPOPROTEIN"/>
    <property type="match status" value="1"/>
</dbReference>
<dbReference type="EMBL" id="QRPV01000009">
    <property type="protein sequence ID" value="RHM43323.1"/>
    <property type="molecule type" value="Genomic_DNA"/>
</dbReference>
<protein>
    <submittedName>
        <fullName evidence="4">Uncharacterized protein</fullName>
    </submittedName>
</protein>
<dbReference type="GO" id="GO:0015485">
    <property type="term" value="F:cholesterol binding"/>
    <property type="evidence" value="ECO:0007669"/>
    <property type="project" value="InterPro"/>
</dbReference>
<reference evidence="5 6" key="1">
    <citation type="submission" date="2018-08" db="EMBL/GenBank/DDBJ databases">
        <title>A genome reference for cultivated species of the human gut microbiota.</title>
        <authorList>
            <person name="Zou Y."/>
            <person name="Xue W."/>
            <person name="Luo G."/>
        </authorList>
    </citation>
    <scope>NUCLEOTIDE SEQUENCE [LARGE SCALE GENOMIC DNA]</scope>
    <source>
        <strain evidence="2 5">AF14-49</strain>
        <strain evidence="4 6">AF34-33</strain>
        <strain evidence="3 7">OF02-7</strain>
    </source>
</reference>
<evidence type="ECO:0000313" key="4">
    <source>
        <dbReference type="EMBL" id="RHM43323.1"/>
    </source>
</evidence>
<dbReference type="EMBL" id="DYVS01000134">
    <property type="protein sequence ID" value="HJF70704.1"/>
    <property type="molecule type" value="Genomic_DNA"/>
</dbReference>
<accession>A0A415QIP4</accession>
<dbReference type="Proteomes" id="UP000286063">
    <property type="component" value="Unassembled WGS sequence"/>
</dbReference>
<evidence type="ECO:0000313" key="6">
    <source>
        <dbReference type="Proteomes" id="UP000286038"/>
    </source>
</evidence>
<evidence type="ECO:0000313" key="1">
    <source>
        <dbReference type="EMBL" id="HJF70704.1"/>
    </source>
</evidence>
<dbReference type="InterPro" id="IPR036359">
    <property type="entry name" value="Thiol_cytolysin_sf"/>
</dbReference>
<organism evidence="4 6">
    <name type="scientific">Butyricimonas virosa</name>
    <dbReference type="NCBI Taxonomy" id="544645"/>
    <lineage>
        <taxon>Bacteria</taxon>
        <taxon>Pseudomonadati</taxon>
        <taxon>Bacteroidota</taxon>
        <taxon>Bacteroidia</taxon>
        <taxon>Bacteroidales</taxon>
        <taxon>Odoribacteraceae</taxon>
        <taxon>Butyricimonas</taxon>
    </lineage>
</organism>
<reference evidence="1" key="3">
    <citation type="submission" date="2021-09" db="EMBL/GenBank/DDBJ databases">
        <authorList>
            <person name="Gilroy R."/>
        </authorList>
    </citation>
    <scope>NUCLEOTIDE SEQUENCE</scope>
    <source>
        <strain evidence="1">6966</strain>
    </source>
</reference>
<dbReference type="OrthoDB" id="740297at2"/>
<name>A0A415QIP4_9BACT</name>
<dbReference type="SUPFAM" id="SSF56978">
    <property type="entry name" value="Perfringolysin"/>
    <property type="match status" value="1"/>
</dbReference>
<comment type="caution">
    <text evidence="4">The sequence shown here is derived from an EMBL/GenBank/DDBJ whole genome shotgun (WGS) entry which is preliminary data.</text>
</comment>
<evidence type="ECO:0000313" key="5">
    <source>
        <dbReference type="Proteomes" id="UP000283589"/>
    </source>
</evidence>
<evidence type="ECO:0000313" key="7">
    <source>
        <dbReference type="Proteomes" id="UP000286063"/>
    </source>
</evidence>
<proteinExistence type="predicted"/>
<dbReference type="AlphaFoldDB" id="A0A415QIP4"/>
<dbReference type="RefSeq" id="WP_117774860.1">
    <property type="nucleotide sequence ID" value="NZ_CABJDM010000009.1"/>
</dbReference>
<dbReference type="Proteomes" id="UP000286038">
    <property type="component" value="Unassembled WGS sequence"/>
</dbReference>
<reference evidence="1" key="2">
    <citation type="journal article" date="2021" name="PeerJ">
        <title>Extensive microbial diversity within the chicken gut microbiome revealed by metagenomics and culture.</title>
        <authorList>
            <person name="Gilroy R."/>
            <person name="Ravi A."/>
            <person name="Getino M."/>
            <person name="Pursley I."/>
            <person name="Horton D.L."/>
            <person name="Alikhan N.F."/>
            <person name="Baker D."/>
            <person name="Gharbi K."/>
            <person name="Hall N."/>
            <person name="Watson M."/>
            <person name="Adriaenssens E.M."/>
            <person name="Foster-Nyarko E."/>
            <person name="Jarju S."/>
            <person name="Secka A."/>
            <person name="Antonio M."/>
            <person name="Oren A."/>
            <person name="Chaudhuri R.R."/>
            <person name="La Ragione R."/>
            <person name="Hildebrand F."/>
            <person name="Pallen M.J."/>
        </authorList>
    </citation>
    <scope>NUCLEOTIDE SEQUENCE</scope>
    <source>
        <strain evidence="1">6966</strain>
    </source>
</reference>
<evidence type="ECO:0000313" key="3">
    <source>
        <dbReference type="EMBL" id="RGY19527.1"/>
    </source>
</evidence>
<gene>
    <name evidence="2" type="ORF">DWW18_19890</name>
    <name evidence="4" type="ORF">DWZ68_09640</name>
    <name evidence="3" type="ORF">DXA50_06230</name>
    <name evidence="1" type="ORF">K8V05_08110</name>
</gene>
<sequence length="339" mass="39089">MKNIIIIVLLLNVWLYACHGGQDREELIITDADTLVSSSGIIWKNYLSSSLQLLKDSVWSDQKGRSFFVQSPRLYISPGINRNVYVGAIVTRKFNAFPCVDVQGSMDNEAISLSFSFGSGKQYHYSQIPSKESMDSLIRAYLKDNKVQQFTSIIYNSGIKYSSYKELYLQFSYLGIRLDSLLRGNKYNFVSMDRKNGIAIILERSLFSLDMDMPLIRPINIFESDKNDLAYISSIMFGDIKIMLLESDLSMDEMSSFVELVKNGNILNCKECEIINDFDVFIVDFNSRQIKKRMGKYDLIYSFYNEVFEIDGSITPLYALFSNYYDHNPFDISFYIHLP</sequence>